<reference evidence="3" key="1">
    <citation type="journal article" date="2019" name="Int. J. Syst. Evol. Microbiol.">
        <title>The Global Catalogue of Microorganisms (GCM) 10K type strain sequencing project: providing services to taxonomists for standard genome sequencing and annotation.</title>
        <authorList>
            <consortium name="The Broad Institute Genomics Platform"/>
            <consortium name="The Broad Institute Genome Sequencing Center for Infectious Disease"/>
            <person name="Wu L."/>
            <person name="Ma J."/>
        </authorList>
    </citation>
    <scope>NUCLEOTIDE SEQUENCE [LARGE SCALE GENOMIC DNA]</scope>
    <source>
        <strain evidence="3">CGMCC 1.12449</strain>
    </source>
</reference>
<sequence length="601" mass="65806">MDGTLIVVPEASERSFDTALREEMEYLLASETFRKSPKLSQLLAYLVGATLRGEGEALKSYTVAVEGLGRDPDFDAQADSYPRVQVMRLRNFLGSFYARYEPRNEMCIYILPGSYRVRLAKFSIAYPDIVVRDARRRLAPSFQNADGSAAVAPRSVSPTYPEDNVIPVAGEASIAAPSTSAETSGSGRGLWLLLLAVLVGIAATAVLLYVTMWKPELAGRARDEAPTLLVAEVEAPSDSQSIDLAMEIRHAMIDGFSRSWAFNTLEVHGDHHEEAVMGSYTVSAALSQNRNNSRTLQILVTDEAEELTIWSRNFPIDETKDVRDQLALALSKMAGPLGVIGRREFEKAEGRKLDDYSCLLGAFRTLSGKTFPQSDEVRQCISEPLKQRRLEAVRLSVQALATITSSSPTERGQALIKGENLAQQAIETDPSEAMGYYAMALLKYVQQQCEVGNSYAARTLQLNGYGQGILMGLASYIEDCGYTDAERFIERAFATMEPGDSTLRLSVVILALRHDRKDILVSIGAAPSGAAGETDPAVQLSEALIAAYFNDIPASKRHWAAYVALRKMRGATPDELLQGTINSINTRKLVIELLQDRGVIA</sequence>
<feature type="transmembrane region" description="Helical" evidence="1">
    <location>
        <begin position="190"/>
        <end position="210"/>
    </location>
</feature>
<accession>A0ABW4MC30</accession>
<dbReference type="Proteomes" id="UP001597215">
    <property type="component" value="Unassembled WGS sequence"/>
</dbReference>
<evidence type="ECO:0000313" key="3">
    <source>
        <dbReference type="Proteomes" id="UP001597215"/>
    </source>
</evidence>
<keyword evidence="1" id="KW-0812">Transmembrane</keyword>
<organism evidence="2 3">
    <name type="scientific">Sphingorhabdus buctiana</name>
    <dbReference type="NCBI Taxonomy" id="1508805"/>
    <lineage>
        <taxon>Bacteria</taxon>
        <taxon>Pseudomonadati</taxon>
        <taxon>Pseudomonadota</taxon>
        <taxon>Alphaproteobacteria</taxon>
        <taxon>Sphingomonadales</taxon>
        <taxon>Sphingomonadaceae</taxon>
        <taxon>Sphingorhabdus</taxon>
    </lineage>
</organism>
<name>A0ABW4MC30_9SPHN</name>
<comment type="caution">
    <text evidence="2">The sequence shown here is derived from an EMBL/GenBank/DDBJ whole genome shotgun (WGS) entry which is preliminary data.</text>
</comment>
<keyword evidence="1" id="KW-1133">Transmembrane helix</keyword>
<evidence type="ECO:0000256" key="1">
    <source>
        <dbReference type="SAM" id="Phobius"/>
    </source>
</evidence>
<protein>
    <submittedName>
        <fullName evidence="2">Uncharacterized protein</fullName>
    </submittedName>
</protein>
<dbReference type="EMBL" id="JBHUEL010000007">
    <property type="protein sequence ID" value="MFD1766621.1"/>
    <property type="molecule type" value="Genomic_DNA"/>
</dbReference>
<keyword evidence="3" id="KW-1185">Reference proteome</keyword>
<keyword evidence="1" id="KW-0472">Membrane</keyword>
<dbReference type="RefSeq" id="WP_381512919.1">
    <property type="nucleotide sequence ID" value="NZ_JBHUEL010000007.1"/>
</dbReference>
<evidence type="ECO:0000313" key="2">
    <source>
        <dbReference type="EMBL" id="MFD1766621.1"/>
    </source>
</evidence>
<gene>
    <name evidence="2" type="ORF">ACFSAG_07175</name>
</gene>
<proteinExistence type="predicted"/>